<dbReference type="AlphaFoldDB" id="A0A848BXI6"/>
<sequence>MKFDETTQLSIKNPSLLSFRIEIAGSTNCVIWRPCEGPFFAQQVSTVGRCRLAAKKESRDEAVSSAD</sequence>
<dbReference type="EMBL" id="JABAFG010000004">
    <property type="protein sequence ID" value="NME27659.1"/>
    <property type="molecule type" value="Genomic_DNA"/>
</dbReference>
<gene>
    <name evidence="1" type="ORF">HF872_03315</name>
</gene>
<reference evidence="1 2" key="1">
    <citation type="submission" date="2020-04" db="EMBL/GenBank/DDBJ databases">
        <authorList>
            <person name="Hitch T.C.A."/>
            <person name="Wylensek D."/>
            <person name="Clavel T."/>
        </authorList>
    </citation>
    <scope>NUCLEOTIDE SEQUENCE [LARGE SCALE GENOMIC DNA]</scope>
    <source>
        <strain evidence="1 2">Oil-RF-744-FAT-WT-6-1</strain>
    </source>
</reference>
<protein>
    <submittedName>
        <fullName evidence="1">Uncharacterized protein</fullName>
    </submittedName>
</protein>
<dbReference type="Proteomes" id="UP000591071">
    <property type="component" value="Unassembled WGS sequence"/>
</dbReference>
<organism evidence="1 2">
    <name type="scientific">Megasphaera hexanoica</name>
    <dbReference type="NCBI Taxonomy" id="1675036"/>
    <lineage>
        <taxon>Bacteria</taxon>
        <taxon>Bacillati</taxon>
        <taxon>Bacillota</taxon>
        <taxon>Negativicutes</taxon>
        <taxon>Veillonellales</taxon>
        <taxon>Veillonellaceae</taxon>
        <taxon>Megasphaera</taxon>
    </lineage>
</organism>
<comment type="caution">
    <text evidence="1">The sequence shown here is derived from an EMBL/GenBank/DDBJ whole genome shotgun (WGS) entry which is preliminary data.</text>
</comment>
<evidence type="ECO:0000313" key="1">
    <source>
        <dbReference type="EMBL" id="NME27659.1"/>
    </source>
</evidence>
<dbReference type="RefSeq" id="WP_170087253.1">
    <property type="nucleotide sequence ID" value="NZ_JABAFG010000004.1"/>
</dbReference>
<proteinExistence type="predicted"/>
<name>A0A848BXI6_9FIRM</name>
<accession>A0A848BXI6</accession>
<evidence type="ECO:0000313" key="2">
    <source>
        <dbReference type="Proteomes" id="UP000591071"/>
    </source>
</evidence>